<dbReference type="AlphaFoldDB" id="A0A926IN36"/>
<dbReference type="Proteomes" id="UP000651085">
    <property type="component" value="Unassembled WGS sequence"/>
</dbReference>
<accession>A0A926IN36</accession>
<dbReference type="EMBL" id="JACRTF010000001">
    <property type="protein sequence ID" value="MBC8591839.1"/>
    <property type="molecule type" value="Genomic_DNA"/>
</dbReference>
<name>A0A926IN36_9BACT</name>
<protein>
    <submittedName>
        <fullName evidence="1">Nucleotidyltransferase family protein</fullName>
    </submittedName>
</protein>
<dbReference type="Pfam" id="PF14907">
    <property type="entry name" value="NTP_transf_5"/>
    <property type="match status" value="1"/>
</dbReference>
<gene>
    <name evidence="1" type="ORF">H8744_01015</name>
</gene>
<evidence type="ECO:0000313" key="1">
    <source>
        <dbReference type="EMBL" id="MBC8591839.1"/>
    </source>
</evidence>
<proteinExistence type="predicted"/>
<sequence>MSLTIEQEQFFSLLRAGLWGEAADASLFTTDTDWRSIFTLANKQALLGIVFDGIQTLPRNIRPDRKLYLQWCSIIEQIEQENLTLNEKLKNIFSLYKNNGIIPILLKGQGVAQNYRNPEHRQCGDIDVYIRGNQYNIANTLLRVEGNDQLEECNRHTHIIWHGIHVENHRIISSLNEPRANRFFQEAITQWFPHGACETNINGYKVLVPPVDFNVVYILIHSVLHYLNEGVGLRQVCDWVCLLHAQQEKLDPHTINVLLQGTGMLKAAKAFGILAVTWLGFPEKELPFQLDEHDMKRGSLLLEHIFQSGNFGKYDPNRKKRPKGYWSGKWNTFSSTWTRTRQFGDLAPAEARWRPLMMFLDFTKMQIKKRLS</sequence>
<dbReference type="RefSeq" id="WP_262433060.1">
    <property type="nucleotide sequence ID" value="NZ_JACRTF010000001.1"/>
</dbReference>
<comment type="caution">
    <text evidence="1">The sequence shown here is derived from an EMBL/GenBank/DDBJ whole genome shotgun (WGS) entry which is preliminary data.</text>
</comment>
<organism evidence="1 2">
    <name type="scientific">Jilunia laotingensis</name>
    <dbReference type="NCBI Taxonomy" id="2763675"/>
    <lineage>
        <taxon>Bacteria</taxon>
        <taxon>Pseudomonadati</taxon>
        <taxon>Bacteroidota</taxon>
        <taxon>Bacteroidia</taxon>
        <taxon>Bacteroidales</taxon>
        <taxon>Bacteroidaceae</taxon>
        <taxon>Jilunia</taxon>
    </lineage>
</organism>
<dbReference type="InterPro" id="IPR039498">
    <property type="entry name" value="NTP_transf_5"/>
</dbReference>
<keyword evidence="2" id="KW-1185">Reference proteome</keyword>
<reference evidence="1" key="1">
    <citation type="submission" date="2020-08" db="EMBL/GenBank/DDBJ databases">
        <title>Genome public.</title>
        <authorList>
            <person name="Liu C."/>
            <person name="Sun Q."/>
        </authorList>
    </citation>
    <scope>NUCLEOTIDE SEQUENCE</scope>
    <source>
        <strain evidence="1">N12</strain>
    </source>
</reference>
<evidence type="ECO:0000313" key="2">
    <source>
        <dbReference type="Proteomes" id="UP000651085"/>
    </source>
</evidence>